<evidence type="ECO:0000313" key="2">
    <source>
        <dbReference type="Proteomes" id="UP000184383"/>
    </source>
</evidence>
<dbReference type="EMBL" id="KV878215">
    <property type="protein sequence ID" value="OJJ32218.1"/>
    <property type="molecule type" value="Genomic_DNA"/>
</dbReference>
<dbReference type="STRING" id="1073089.A0A1L9RBF7"/>
<keyword evidence="2" id="KW-1185">Reference proteome</keyword>
<proteinExistence type="predicted"/>
<reference evidence="2" key="1">
    <citation type="journal article" date="2017" name="Genome Biol.">
        <title>Comparative genomics reveals high biological diversity and specific adaptations in the industrially and medically important fungal genus Aspergillus.</title>
        <authorList>
            <person name="de Vries R.P."/>
            <person name="Riley R."/>
            <person name="Wiebenga A."/>
            <person name="Aguilar-Osorio G."/>
            <person name="Amillis S."/>
            <person name="Uchima C.A."/>
            <person name="Anderluh G."/>
            <person name="Asadollahi M."/>
            <person name="Askin M."/>
            <person name="Barry K."/>
            <person name="Battaglia E."/>
            <person name="Bayram O."/>
            <person name="Benocci T."/>
            <person name="Braus-Stromeyer S.A."/>
            <person name="Caldana C."/>
            <person name="Canovas D."/>
            <person name="Cerqueira G.C."/>
            <person name="Chen F."/>
            <person name="Chen W."/>
            <person name="Choi C."/>
            <person name="Clum A."/>
            <person name="Dos Santos R.A."/>
            <person name="Damasio A.R."/>
            <person name="Diallinas G."/>
            <person name="Emri T."/>
            <person name="Fekete E."/>
            <person name="Flipphi M."/>
            <person name="Freyberg S."/>
            <person name="Gallo A."/>
            <person name="Gournas C."/>
            <person name="Habgood R."/>
            <person name="Hainaut M."/>
            <person name="Harispe M.L."/>
            <person name="Henrissat B."/>
            <person name="Hilden K.S."/>
            <person name="Hope R."/>
            <person name="Hossain A."/>
            <person name="Karabika E."/>
            <person name="Karaffa L."/>
            <person name="Karanyi Z."/>
            <person name="Krasevec N."/>
            <person name="Kuo A."/>
            <person name="Kusch H."/>
            <person name="LaButti K."/>
            <person name="Lagendijk E.L."/>
            <person name="Lapidus A."/>
            <person name="Levasseur A."/>
            <person name="Lindquist E."/>
            <person name="Lipzen A."/>
            <person name="Logrieco A.F."/>
            <person name="MacCabe A."/>
            <person name="Maekelae M.R."/>
            <person name="Malavazi I."/>
            <person name="Melin P."/>
            <person name="Meyer V."/>
            <person name="Mielnichuk N."/>
            <person name="Miskei M."/>
            <person name="Molnar A.P."/>
            <person name="Mule G."/>
            <person name="Ngan C.Y."/>
            <person name="Orejas M."/>
            <person name="Orosz E."/>
            <person name="Ouedraogo J.P."/>
            <person name="Overkamp K.M."/>
            <person name="Park H.-S."/>
            <person name="Perrone G."/>
            <person name="Piumi F."/>
            <person name="Punt P.J."/>
            <person name="Ram A.F."/>
            <person name="Ramon A."/>
            <person name="Rauscher S."/>
            <person name="Record E."/>
            <person name="Riano-Pachon D.M."/>
            <person name="Robert V."/>
            <person name="Roehrig J."/>
            <person name="Ruller R."/>
            <person name="Salamov A."/>
            <person name="Salih N.S."/>
            <person name="Samson R.A."/>
            <person name="Sandor E."/>
            <person name="Sanguinetti M."/>
            <person name="Schuetze T."/>
            <person name="Sepcic K."/>
            <person name="Shelest E."/>
            <person name="Sherlock G."/>
            <person name="Sophianopoulou V."/>
            <person name="Squina F.M."/>
            <person name="Sun H."/>
            <person name="Susca A."/>
            <person name="Todd R.B."/>
            <person name="Tsang A."/>
            <person name="Unkles S.E."/>
            <person name="van de Wiele N."/>
            <person name="van Rossen-Uffink D."/>
            <person name="Oliveira J.V."/>
            <person name="Vesth T.C."/>
            <person name="Visser J."/>
            <person name="Yu J.-H."/>
            <person name="Zhou M."/>
            <person name="Andersen M.R."/>
            <person name="Archer D.B."/>
            <person name="Baker S.E."/>
            <person name="Benoit I."/>
            <person name="Brakhage A.A."/>
            <person name="Braus G.H."/>
            <person name="Fischer R."/>
            <person name="Frisvad J.C."/>
            <person name="Goldman G.H."/>
            <person name="Houbraken J."/>
            <person name="Oakley B."/>
            <person name="Pocsi I."/>
            <person name="Scazzocchio C."/>
            <person name="Seiboth B."/>
            <person name="vanKuyk P.A."/>
            <person name="Wortman J."/>
            <person name="Dyer P.S."/>
            <person name="Grigoriev I.V."/>
        </authorList>
    </citation>
    <scope>NUCLEOTIDE SEQUENCE [LARGE SCALE GENOMIC DNA]</scope>
    <source>
        <strain evidence="2">DTO 134E9</strain>
    </source>
</reference>
<dbReference type="AlphaFoldDB" id="A0A1L9RBF7"/>
<name>A0A1L9RBF7_ASPWE</name>
<dbReference type="RefSeq" id="XP_040685895.1">
    <property type="nucleotide sequence ID" value="XM_040836233.1"/>
</dbReference>
<dbReference type="OrthoDB" id="4135672at2759"/>
<accession>A0A1L9RBF7</accession>
<dbReference type="Proteomes" id="UP000184383">
    <property type="component" value="Unassembled WGS sequence"/>
</dbReference>
<dbReference type="GeneID" id="63752081"/>
<dbReference type="VEuPathDB" id="FungiDB:ASPWEDRAFT_44301"/>
<organism evidence="1 2">
    <name type="scientific">Aspergillus wentii DTO 134E9</name>
    <dbReference type="NCBI Taxonomy" id="1073089"/>
    <lineage>
        <taxon>Eukaryota</taxon>
        <taxon>Fungi</taxon>
        <taxon>Dikarya</taxon>
        <taxon>Ascomycota</taxon>
        <taxon>Pezizomycotina</taxon>
        <taxon>Eurotiomycetes</taxon>
        <taxon>Eurotiomycetidae</taxon>
        <taxon>Eurotiales</taxon>
        <taxon>Aspergillaceae</taxon>
        <taxon>Aspergillus</taxon>
        <taxon>Aspergillus subgen. Cremei</taxon>
    </lineage>
</organism>
<dbReference type="InterPro" id="IPR046670">
    <property type="entry name" value="DUF6540"/>
</dbReference>
<sequence>MPEKYPVSLIRFTLALDDPDLPSPRYHTTIFVETEIDGSGWLHQVNGDITSPGGMQYDPKFSSKPEDTENFYSSAPLGVTDASIYPSAWNALLRGLPAPPRQKAFNTKTFKTEPFKTLEPLTFYEPGEPRRPLVKCTEWTLNGAIPALRSAGLIQ</sequence>
<gene>
    <name evidence="1" type="ORF">ASPWEDRAFT_44301</name>
</gene>
<protein>
    <submittedName>
        <fullName evidence="1">Uncharacterized protein</fullName>
    </submittedName>
</protein>
<dbReference type="Pfam" id="PF20174">
    <property type="entry name" value="DUF6540"/>
    <property type="match status" value="1"/>
</dbReference>
<evidence type="ECO:0000313" key="1">
    <source>
        <dbReference type="EMBL" id="OJJ32218.1"/>
    </source>
</evidence>